<accession>A0A914C011</accession>
<evidence type="ECO:0000313" key="1">
    <source>
        <dbReference type="Proteomes" id="UP000887540"/>
    </source>
</evidence>
<proteinExistence type="predicted"/>
<dbReference type="WBParaSite" id="ACRNAN_Path_1403.g5504.t1">
    <property type="protein sequence ID" value="ACRNAN_Path_1403.g5504.t1"/>
    <property type="gene ID" value="ACRNAN_Path_1403.g5504"/>
</dbReference>
<reference evidence="2" key="1">
    <citation type="submission" date="2022-11" db="UniProtKB">
        <authorList>
            <consortium name="WormBaseParasite"/>
        </authorList>
    </citation>
    <scope>IDENTIFICATION</scope>
</reference>
<evidence type="ECO:0000313" key="2">
    <source>
        <dbReference type="WBParaSite" id="ACRNAN_Path_1403.g5504.t1"/>
    </source>
</evidence>
<dbReference type="AlphaFoldDB" id="A0A914C011"/>
<keyword evidence="1" id="KW-1185">Reference proteome</keyword>
<sequence>MNAEDDEADDTYDFFVVREREEGEIWSADESMEEVQVPEEQVGQADEEEVGEIAVAFHESRKGGKKIFLDGFDYYYHHTDI</sequence>
<name>A0A914C011_9BILA</name>
<organism evidence="1 2">
    <name type="scientific">Acrobeloides nanus</name>
    <dbReference type="NCBI Taxonomy" id="290746"/>
    <lineage>
        <taxon>Eukaryota</taxon>
        <taxon>Metazoa</taxon>
        <taxon>Ecdysozoa</taxon>
        <taxon>Nematoda</taxon>
        <taxon>Chromadorea</taxon>
        <taxon>Rhabditida</taxon>
        <taxon>Tylenchina</taxon>
        <taxon>Cephalobomorpha</taxon>
        <taxon>Cephaloboidea</taxon>
        <taxon>Cephalobidae</taxon>
        <taxon>Acrobeloides</taxon>
    </lineage>
</organism>
<protein>
    <submittedName>
        <fullName evidence="2">Uncharacterized protein</fullName>
    </submittedName>
</protein>
<dbReference type="Proteomes" id="UP000887540">
    <property type="component" value="Unplaced"/>
</dbReference>